<evidence type="ECO:0000313" key="4">
    <source>
        <dbReference type="EMBL" id="QAY62812.1"/>
    </source>
</evidence>
<dbReference type="InterPro" id="IPR006311">
    <property type="entry name" value="TAT_signal"/>
</dbReference>
<dbReference type="Pfam" id="PF01547">
    <property type="entry name" value="SBP_bac_1"/>
    <property type="match status" value="1"/>
</dbReference>
<feature type="signal peptide" evidence="3">
    <location>
        <begin position="1"/>
        <end position="37"/>
    </location>
</feature>
<dbReference type="SUPFAM" id="SSF53850">
    <property type="entry name" value="Periplasmic binding protein-like II"/>
    <property type="match status" value="1"/>
</dbReference>
<dbReference type="PANTHER" id="PTHR43649:SF29">
    <property type="entry name" value="OSMOPROTECTIVE COMPOUNDS-BINDING PROTEIN GGTB"/>
    <property type="match status" value="1"/>
</dbReference>
<gene>
    <name evidence="4" type="ORF">ET495_05575</name>
</gene>
<keyword evidence="5" id="KW-1185">Reference proteome</keyword>
<organism evidence="4 5">
    <name type="scientific">Xylanimonas allomyrinae</name>
    <dbReference type="NCBI Taxonomy" id="2509459"/>
    <lineage>
        <taxon>Bacteria</taxon>
        <taxon>Bacillati</taxon>
        <taxon>Actinomycetota</taxon>
        <taxon>Actinomycetes</taxon>
        <taxon>Micrococcales</taxon>
        <taxon>Promicromonosporaceae</taxon>
        <taxon>Xylanimonas</taxon>
    </lineage>
</organism>
<accession>A0A4P6EJR6</accession>
<dbReference type="Proteomes" id="UP000291758">
    <property type="component" value="Chromosome"/>
</dbReference>
<comment type="similarity">
    <text evidence="1">Belongs to the bacterial solute-binding protein 1 family.</text>
</comment>
<dbReference type="RefSeq" id="WP_129203307.1">
    <property type="nucleotide sequence ID" value="NZ_CP035495.1"/>
</dbReference>
<evidence type="ECO:0000256" key="3">
    <source>
        <dbReference type="SAM" id="SignalP"/>
    </source>
</evidence>
<evidence type="ECO:0000256" key="1">
    <source>
        <dbReference type="ARBA" id="ARBA00008520"/>
    </source>
</evidence>
<keyword evidence="2" id="KW-0813">Transport</keyword>
<keyword evidence="3" id="KW-0732">Signal</keyword>
<proteinExistence type="inferred from homology"/>
<dbReference type="PROSITE" id="PS51318">
    <property type="entry name" value="TAT"/>
    <property type="match status" value="1"/>
</dbReference>
<sequence>MKHHIPLRPGRRASARRRRLAVGAVAALAALAPTACSNDAPAPAANLTGEPSGTLTYWFAPFTPDAQGVADWKRFNVDPFVALHPDVDLQTVQKGLNVLDRQLQVALAAGTGPDLIIAPGVTNQIAYAQAGFLHDLTPFAAENAWSDHLLPWAQEIATADGKLVTLPQSYETLVLFYNKTLFAEHGWVPPTNRQELERLAAQMTAAGVTPFAAGNSDYPAGTEWLVSALLNSVAGAEKVHDALSGTVPWTDPAFAQTIDLLKEYFDAGWFGGGVRQYFATTDPVKYAQFASGEAGMYISGTWEFVTLPEFFDQSGAEFDWAPVPPLADGVPTTFPLSVGGALSVNANTKNPLAAQTYLDWILKDSETMWAQVAATGANPMPVTIDDADIPSEVDPRFARVYTSLSEASEAGLVGYTTWTSWGAQSNQFIVDNTDKVLSDVMTTETFLQGLDAAFQEDLRRGNVPAVFSTGKPAAR</sequence>
<dbReference type="InterPro" id="IPR050490">
    <property type="entry name" value="Bact_solute-bd_prot1"/>
</dbReference>
<evidence type="ECO:0000313" key="5">
    <source>
        <dbReference type="Proteomes" id="UP000291758"/>
    </source>
</evidence>
<dbReference type="Gene3D" id="3.40.190.10">
    <property type="entry name" value="Periplasmic binding protein-like II"/>
    <property type="match status" value="2"/>
</dbReference>
<dbReference type="OrthoDB" id="1650177at2"/>
<dbReference type="EMBL" id="CP035495">
    <property type="protein sequence ID" value="QAY62812.1"/>
    <property type="molecule type" value="Genomic_DNA"/>
</dbReference>
<reference evidence="4 5" key="1">
    <citation type="submission" date="2019-01" db="EMBL/GenBank/DDBJ databases">
        <title>Genome sequencing of strain 2JSPR-7.</title>
        <authorList>
            <person name="Heo J."/>
            <person name="Kim S.-J."/>
            <person name="Kim J.-S."/>
            <person name="Hong S.-B."/>
            <person name="Kwon S.-W."/>
        </authorList>
    </citation>
    <scope>NUCLEOTIDE SEQUENCE [LARGE SCALE GENOMIC DNA]</scope>
    <source>
        <strain evidence="4 5">2JSPR-7</strain>
    </source>
</reference>
<name>A0A4P6EJR6_9MICO</name>
<dbReference type="AlphaFoldDB" id="A0A4P6EJR6"/>
<dbReference type="InterPro" id="IPR006059">
    <property type="entry name" value="SBP"/>
</dbReference>
<protein>
    <submittedName>
        <fullName evidence="4">Extracellular solute-binding protein</fullName>
    </submittedName>
</protein>
<evidence type="ECO:0000256" key="2">
    <source>
        <dbReference type="ARBA" id="ARBA00022448"/>
    </source>
</evidence>
<dbReference type="KEGG" id="xyl:ET495_05575"/>
<dbReference type="PANTHER" id="PTHR43649">
    <property type="entry name" value="ARABINOSE-BINDING PROTEIN-RELATED"/>
    <property type="match status" value="1"/>
</dbReference>
<feature type="chain" id="PRO_5038489796" evidence="3">
    <location>
        <begin position="38"/>
        <end position="475"/>
    </location>
</feature>